<evidence type="ECO:0000313" key="1">
    <source>
        <dbReference type="EMBL" id="GFO01540.1"/>
    </source>
</evidence>
<sequence>MLFNVSVQERNSRCFYLTQRVMIVNADITCSLCGEEEDETVSNVLVVYQDVGTGYPWTGIIMITAENLMQGLLRHRVWEAYTTGGCLEDTKVIAPDRKDPNR</sequence>
<proteinExistence type="predicted"/>
<name>A0AAV4A092_9GAST</name>
<dbReference type="AlphaFoldDB" id="A0AAV4A092"/>
<comment type="caution">
    <text evidence="1">The sequence shown here is derived from an EMBL/GenBank/DDBJ whole genome shotgun (WGS) entry which is preliminary data.</text>
</comment>
<reference evidence="1 2" key="1">
    <citation type="journal article" date="2021" name="Elife">
        <title>Chloroplast acquisition without the gene transfer in kleptoplastic sea slugs, Plakobranchus ocellatus.</title>
        <authorList>
            <person name="Maeda T."/>
            <person name="Takahashi S."/>
            <person name="Yoshida T."/>
            <person name="Shimamura S."/>
            <person name="Takaki Y."/>
            <person name="Nagai Y."/>
            <person name="Toyoda A."/>
            <person name="Suzuki Y."/>
            <person name="Arimoto A."/>
            <person name="Ishii H."/>
            <person name="Satoh N."/>
            <person name="Nishiyama T."/>
            <person name="Hasebe M."/>
            <person name="Maruyama T."/>
            <person name="Minagawa J."/>
            <person name="Obokata J."/>
            <person name="Shigenobu S."/>
        </authorList>
    </citation>
    <scope>NUCLEOTIDE SEQUENCE [LARGE SCALE GENOMIC DNA]</scope>
</reference>
<accession>A0AAV4A092</accession>
<keyword evidence="2" id="KW-1185">Reference proteome</keyword>
<dbReference type="EMBL" id="BLXT01003372">
    <property type="protein sequence ID" value="GFO01540.1"/>
    <property type="molecule type" value="Genomic_DNA"/>
</dbReference>
<evidence type="ECO:0000313" key="2">
    <source>
        <dbReference type="Proteomes" id="UP000735302"/>
    </source>
</evidence>
<dbReference type="Proteomes" id="UP000735302">
    <property type="component" value="Unassembled WGS sequence"/>
</dbReference>
<gene>
    <name evidence="1" type="ORF">PoB_002804500</name>
</gene>
<protein>
    <submittedName>
        <fullName evidence="1">Uncharacterized protein</fullName>
    </submittedName>
</protein>
<organism evidence="1 2">
    <name type="scientific">Plakobranchus ocellatus</name>
    <dbReference type="NCBI Taxonomy" id="259542"/>
    <lineage>
        <taxon>Eukaryota</taxon>
        <taxon>Metazoa</taxon>
        <taxon>Spiralia</taxon>
        <taxon>Lophotrochozoa</taxon>
        <taxon>Mollusca</taxon>
        <taxon>Gastropoda</taxon>
        <taxon>Heterobranchia</taxon>
        <taxon>Euthyneura</taxon>
        <taxon>Panpulmonata</taxon>
        <taxon>Sacoglossa</taxon>
        <taxon>Placobranchoidea</taxon>
        <taxon>Plakobranchidae</taxon>
        <taxon>Plakobranchus</taxon>
    </lineage>
</organism>